<gene>
    <name evidence="1" type="ORF">SAMN04489713_11162</name>
</gene>
<dbReference type="EMBL" id="FOVH01000011">
    <property type="protein sequence ID" value="SFP01822.1"/>
    <property type="molecule type" value="Genomic_DNA"/>
</dbReference>
<keyword evidence="2" id="KW-1185">Reference proteome</keyword>
<protein>
    <submittedName>
        <fullName evidence="1">Uncharacterized protein</fullName>
    </submittedName>
</protein>
<dbReference type="InParanoid" id="A0A1I5LX60"/>
<dbReference type="STRING" id="1993.SAMN04489713_11162"/>
<name>A0A1I5LX60_9ACTN</name>
<accession>A0A1I5LX60</accession>
<organism evidence="1 2">
    <name type="scientific">Actinomadura madurae</name>
    <dbReference type="NCBI Taxonomy" id="1993"/>
    <lineage>
        <taxon>Bacteria</taxon>
        <taxon>Bacillati</taxon>
        <taxon>Actinomycetota</taxon>
        <taxon>Actinomycetes</taxon>
        <taxon>Streptosporangiales</taxon>
        <taxon>Thermomonosporaceae</taxon>
        <taxon>Actinomadura</taxon>
    </lineage>
</organism>
<dbReference type="AlphaFoldDB" id="A0A1I5LX60"/>
<proteinExistence type="predicted"/>
<evidence type="ECO:0000313" key="2">
    <source>
        <dbReference type="Proteomes" id="UP000183413"/>
    </source>
</evidence>
<dbReference type="Proteomes" id="UP000183413">
    <property type="component" value="Unassembled WGS sequence"/>
</dbReference>
<sequence length="32" mass="3712">MKEWRIAVLAYRADGLHYAISARDRYADVGML</sequence>
<evidence type="ECO:0000313" key="1">
    <source>
        <dbReference type="EMBL" id="SFP01822.1"/>
    </source>
</evidence>
<reference evidence="1 2" key="1">
    <citation type="submission" date="2016-10" db="EMBL/GenBank/DDBJ databases">
        <authorList>
            <person name="de Groot N.N."/>
        </authorList>
    </citation>
    <scope>NUCLEOTIDE SEQUENCE [LARGE SCALE GENOMIC DNA]</scope>
    <source>
        <strain evidence="1 2">DSM 43067</strain>
    </source>
</reference>